<comment type="caution">
    <text evidence="2">The sequence shown here is derived from an EMBL/GenBank/DDBJ whole genome shotgun (WGS) entry which is preliminary data.</text>
</comment>
<reference evidence="2 3" key="1">
    <citation type="submission" date="2015-08" db="EMBL/GenBank/DDBJ databases">
        <title>Next Generation Sequencing and Analysis of the Genome of Puccinia sorghi L Schw, the Causal Agent of Maize Common Rust.</title>
        <authorList>
            <person name="Rochi L."/>
            <person name="Burguener G."/>
            <person name="Darino M."/>
            <person name="Turjanski A."/>
            <person name="Kreff E."/>
            <person name="Dieguez M.J."/>
            <person name="Sacco F."/>
        </authorList>
    </citation>
    <scope>NUCLEOTIDE SEQUENCE [LARGE SCALE GENOMIC DNA]</scope>
    <source>
        <strain evidence="2 3">RO10H11247</strain>
    </source>
</reference>
<evidence type="ECO:0000313" key="3">
    <source>
        <dbReference type="Proteomes" id="UP000037035"/>
    </source>
</evidence>
<proteinExistence type="predicted"/>
<feature type="region of interest" description="Disordered" evidence="1">
    <location>
        <begin position="173"/>
        <end position="195"/>
    </location>
</feature>
<feature type="region of interest" description="Disordered" evidence="1">
    <location>
        <begin position="21"/>
        <end position="47"/>
    </location>
</feature>
<feature type="compositionally biased region" description="Polar residues" evidence="1">
    <location>
        <begin position="33"/>
        <end position="44"/>
    </location>
</feature>
<dbReference type="Proteomes" id="UP000037035">
    <property type="component" value="Unassembled WGS sequence"/>
</dbReference>
<dbReference type="EMBL" id="LAVV01008649">
    <property type="protein sequence ID" value="KNZ52253.1"/>
    <property type="molecule type" value="Genomic_DNA"/>
</dbReference>
<accession>A0A0L6UUP0</accession>
<dbReference type="OrthoDB" id="2501672at2759"/>
<dbReference type="AlphaFoldDB" id="A0A0L6UUP0"/>
<gene>
    <name evidence="2" type="ORF">VP01_3632g1</name>
</gene>
<organism evidence="2 3">
    <name type="scientific">Puccinia sorghi</name>
    <dbReference type="NCBI Taxonomy" id="27349"/>
    <lineage>
        <taxon>Eukaryota</taxon>
        <taxon>Fungi</taxon>
        <taxon>Dikarya</taxon>
        <taxon>Basidiomycota</taxon>
        <taxon>Pucciniomycotina</taxon>
        <taxon>Pucciniomycetes</taxon>
        <taxon>Pucciniales</taxon>
        <taxon>Pucciniaceae</taxon>
        <taxon>Puccinia</taxon>
    </lineage>
</organism>
<evidence type="ECO:0000256" key="1">
    <source>
        <dbReference type="SAM" id="MobiDB-lite"/>
    </source>
</evidence>
<protein>
    <submittedName>
        <fullName evidence="2">Uncharacterized protein</fullName>
    </submittedName>
</protein>
<evidence type="ECO:0000313" key="2">
    <source>
        <dbReference type="EMBL" id="KNZ52253.1"/>
    </source>
</evidence>
<sequence length="195" mass="20880">MALMKPGRRCNQSGCGHLQHAQYNNNKMNSNNQRTGGNNSSMNPTKDMMSGMDSGMDDSKSLVTLLLENSPPKYILTEWLGLDLDLMNRDRNQGENQGLMGKMSSMIGGEGCNKRNDESGQHLPSKMMGGVGGGHDSGHSHDASMGDKVKGTFEQAKGKVLVSVVMNDPHTARKGEMRKNPAGADSNDIIGGTGI</sequence>
<dbReference type="VEuPathDB" id="FungiDB:VP01_3632g1"/>
<keyword evidence="3" id="KW-1185">Reference proteome</keyword>
<name>A0A0L6UUP0_9BASI</name>